<dbReference type="Proteomes" id="UP001165121">
    <property type="component" value="Unassembled WGS sequence"/>
</dbReference>
<dbReference type="EMBL" id="BSXT01001338">
    <property type="protein sequence ID" value="GMF41476.1"/>
    <property type="molecule type" value="Genomic_DNA"/>
</dbReference>
<evidence type="ECO:0000313" key="2">
    <source>
        <dbReference type="Proteomes" id="UP001165121"/>
    </source>
</evidence>
<protein>
    <submittedName>
        <fullName evidence="1">Unnamed protein product</fullName>
    </submittedName>
</protein>
<reference evidence="1" key="1">
    <citation type="submission" date="2023-04" db="EMBL/GenBank/DDBJ databases">
        <title>Phytophthora fragariaefolia NBRC 109709.</title>
        <authorList>
            <person name="Ichikawa N."/>
            <person name="Sato H."/>
            <person name="Tonouchi N."/>
        </authorList>
    </citation>
    <scope>NUCLEOTIDE SEQUENCE</scope>
    <source>
        <strain evidence="1">NBRC 109709</strain>
    </source>
</reference>
<evidence type="ECO:0000313" key="1">
    <source>
        <dbReference type="EMBL" id="GMF41476.1"/>
    </source>
</evidence>
<organism evidence="1 2">
    <name type="scientific">Phytophthora fragariaefolia</name>
    <dbReference type="NCBI Taxonomy" id="1490495"/>
    <lineage>
        <taxon>Eukaryota</taxon>
        <taxon>Sar</taxon>
        <taxon>Stramenopiles</taxon>
        <taxon>Oomycota</taxon>
        <taxon>Peronosporomycetes</taxon>
        <taxon>Peronosporales</taxon>
        <taxon>Peronosporaceae</taxon>
        <taxon>Phytophthora</taxon>
    </lineage>
</organism>
<gene>
    <name evidence="1" type="ORF">Pfra01_001315800</name>
</gene>
<proteinExistence type="predicted"/>
<dbReference type="OrthoDB" id="79194at2759"/>
<dbReference type="AlphaFoldDB" id="A0A9W7CWL4"/>
<name>A0A9W7CWL4_9STRA</name>
<accession>A0A9W7CWL4</accession>
<keyword evidence="2" id="KW-1185">Reference proteome</keyword>
<sequence length="159" mass="18321">MLHAKTVPTWRIQNGRRGGSHWRNSSSDDVAYAIAGRSTRSCSGVHHEGTARDRCSRYGVDPVHTARGVVETLREQLRWKRGEPLLRWLVEVETAITARRIVDPLSKVAFGMTCHCGRARFLAYGRRLTDPTCFYTYELFEEELRQAFEPPQNEFRLRA</sequence>
<comment type="caution">
    <text evidence="1">The sequence shown here is derived from an EMBL/GenBank/DDBJ whole genome shotgun (WGS) entry which is preliminary data.</text>
</comment>